<dbReference type="PANTHER" id="PTHR43741:SF2">
    <property type="entry name" value="FMN-DEPENDENT NADH:QUINONE OXIDOREDUCTASE"/>
    <property type="match status" value="1"/>
</dbReference>
<keyword evidence="1 6" id="KW-0285">Flavoprotein</keyword>
<comment type="subunit">
    <text evidence="6">Homodimer.</text>
</comment>
<keyword evidence="2 6" id="KW-0288">FMN</keyword>
<comment type="catalytic activity">
    <reaction evidence="6">
        <text>2 a quinone + NADH + H(+) = 2 a 1,4-benzosemiquinone + NAD(+)</text>
        <dbReference type="Rhea" id="RHEA:65952"/>
        <dbReference type="ChEBI" id="CHEBI:15378"/>
        <dbReference type="ChEBI" id="CHEBI:57540"/>
        <dbReference type="ChEBI" id="CHEBI:57945"/>
        <dbReference type="ChEBI" id="CHEBI:132124"/>
        <dbReference type="ChEBI" id="CHEBI:134225"/>
    </reaction>
</comment>
<comment type="caution">
    <text evidence="6">Lacks conserved residue(s) required for the propagation of feature annotation.</text>
</comment>
<feature type="binding site" evidence="6">
    <location>
        <position position="9"/>
    </location>
    <ligand>
        <name>FMN</name>
        <dbReference type="ChEBI" id="CHEBI:58210"/>
    </ligand>
</feature>
<evidence type="ECO:0000256" key="2">
    <source>
        <dbReference type="ARBA" id="ARBA00022643"/>
    </source>
</evidence>
<dbReference type="EC" id="1.7.1.17" evidence="6"/>
<organism evidence="8 9">
    <name type="scientific">Roseateles albus</name>
    <dbReference type="NCBI Taxonomy" id="2987525"/>
    <lineage>
        <taxon>Bacteria</taxon>
        <taxon>Pseudomonadati</taxon>
        <taxon>Pseudomonadota</taxon>
        <taxon>Betaproteobacteria</taxon>
        <taxon>Burkholderiales</taxon>
        <taxon>Sphaerotilaceae</taxon>
        <taxon>Roseateles</taxon>
    </lineage>
</organism>
<dbReference type="EMBL" id="JAQQXT010000005">
    <property type="protein sequence ID" value="MDC8771815.1"/>
    <property type="molecule type" value="Genomic_DNA"/>
</dbReference>
<dbReference type="Gene3D" id="3.40.50.360">
    <property type="match status" value="1"/>
</dbReference>
<dbReference type="InterPro" id="IPR050104">
    <property type="entry name" value="FMN-dep_NADH:Q_OxRdtase_AzoR1"/>
</dbReference>
<proteinExistence type="inferred from homology"/>
<dbReference type="Pfam" id="PF02525">
    <property type="entry name" value="Flavodoxin_2"/>
    <property type="match status" value="1"/>
</dbReference>
<dbReference type="EC" id="1.6.5.-" evidence="6"/>
<keyword evidence="3 6" id="KW-0560">Oxidoreductase</keyword>
<dbReference type="InterPro" id="IPR029039">
    <property type="entry name" value="Flavoprotein-like_sf"/>
</dbReference>
<reference evidence="8 9" key="1">
    <citation type="submission" date="2022-10" db="EMBL/GenBank/DDBJ databases">
        <title>Paucibacter sp. hw1 Genome sequencing.</title>
        <authorList>
            <person name="Park S."/>
        </authorList>
    </citation>
    <scope>NUCLEOTIDE SEQUENCE [LARGE SCALE GENOMIC DNA]</scope>
    <source>
        <strain evidence="9">hw1</strain>
    </source>
</reference>
<dbReference type="Proteomes" id="UP001221189">
    <property type="component" value="Unassembled WGS sequence"/>
</dbReference>
<dbReference type="HAMAP" id="MF_01216">
    <property type="entry name" value="Azoreductase_type1"/>
    <property type="match status" value="1"/>
</dbReference>
<name>A0ABT5KD17_9BURK</name>
<sequence>MNILQINSSARRLQASGEGSDSTRLANELAAGLLQQSPAEATKLEVLDLALTPHPALDEAALQAMFTPAEQRSPAQAERVALDMGLVEQLRRADVLLLAVPMINFGVPALLKNWIDAVAKAGVTFRYTANGPEGLLSGKKVYVLLTRGGIYRDQAADTMVPYLRTVLGFLGLSDISFVYAEGLAMGPEAAAQGLAAARGQIQEHIASPVLA</sequence>
<evidence type="ECO:0000256" key="3">
    <source>
        <dbReference type="ARBA" id="ARBA00023002"/>
    </source>
</evidence>
<comment type="caution">
    <text evidence="8">The sequence shown here is derived from an EMBL/GenBank/DDBJ whole genome shotgun (WGS) entry which is preliminary data.</text>
</comment>
<accession>A0ABT5KD17</accession>
<evidence type="ECO:0000256" key="5">
    <source>
        <dbReference type="ARBA" id="ARBA00048542"/>
    </source>
</evidence>
<comment type="function">
    <text evidence="6">Quinone reductase that provides resistance to thiol-specific stress caused by electrophilic quinones.</text>
</comment>
<gene>
    <name evidence="6" type="primary">azoR</name>
    <name evidence="8" type="ORF">PRZ03_09565</name>
</gene>
<evidence type="ECO:0000256" key="1">
    <source>
        <dbReference type="ARBA" id="ARBA00022630"/>
    </source>
</evidence>
<dbReference type="RefSeq" id="WP_273600106.1">
    <property type="nucleotide sequence ID" value="NZ_JAQQXT010000005.1"/>
</dbReference>
<evidence type="ECO:0000256" key="6">
    <source>
        <dbReference type="HAMAP-Rule" id="MF_01216"/>
    </source>
</evidence>
<dbReference type="PANTHER" id="PTHR43741">
    <property type="entry name" value="FMN-DEPENDENT NADH-AZOREDUCTASE 1"/>
    <property type="match status" value="1"/>
</dbReference>
<dbReference type="InterPro" id="IPR023048">
    <property type="entry name" value="NADH:quinone_OxRdtase_FMN_depd"/>
</dbReference>
<comment type="similarity">
    <text evidence="6">Belongs to the azoreductase type 1 family.</text>
</comment>
<feature type="binding site" evidence="6">
    <location>
        <begin position="146"/>
        <end position="149"/>
    </location>
    <ligand>
        <name>FMN</name>
        <dbReference type="ChEBI" id="CHEBI:58210"/>
    </ligand>
</feature>
<comment type="cofactor">
    <cofactor evidence="6">
        <name>FMN</name>
        <dbReference type="ChEBI" id="CHEBI:58210"/>
    </cofactor>
    <text evidence="6">Binds 1 FMN per subunit.</text>
</comment>
<dbReference type="SUPFAM" id="SSF52218">
    <property type="entry name" value="Flavoproteins"/>
    <property type="match status" value="1"/>
</dbReference>
<evidence type="ECO:0000256" key="4">
    <source>
        <dbReference type="ARBA" id="ARBA00023027"/>
    </source>
</evidence>
<comment type="catalytic activity">
    <reaction evidence="5">
        <text>N,N-dimethyl-1,4-phenylenediamine + anthranilate + 2 NAD(+) = 2-(4-dimethylaminophenyl)diazenylbenzoate + 2 NADH + 2 H(+)</text>
        <dbReference type="Rhea" id="RHEA:55872"/>
        <dbReference type="ChEBI" id="CHEBI:15378"/>
        <dbReference type="ChEBI" id="CHEBI:15783"/>
        <dbReference type="ChEBI" id="CHEBI:16567"/>
        <dbReference type="ChEBI" id="CHEBI:57540"/>
        <dbReference type="ChEBI" id="CHEBI:57945"/>
        <dbReference type="ChEBI" id="CHEBI:71579"/>
        <dbReference type="EC" id="1.7.1.17"/>
    </reaction>
    <physiologicalReaction direction="right-to-left" evidence="5">
        <dbReference type="Rhea" id="RHEA:55874"/>
    </physiologicalReaction>
</comment>
<comment type="function">
    <text evidence="6">Also exhibits azoreductase activity. Catalyzes the reductive cleavage of the azo bond in aromatic azo compounds to the corresponding amines.</text>
</comment>
<feature type="binding site" evidence="6">
    <location>
        <begin position="20"/>
        <end position="22"/>
    </location>
    <ligand>
        <name>FMN</name>
        <dbReference type="ChEBI" id="CHEBI:58210"/>
    </ligand>
</feature>
<keyword evidence="4 6" id="KW-0520">NAD</keyword>
<feature type="domain" description="Flavodoxin-like fold" evidence="7">
    <location>
        <begin position="1"/>
        <end position="205"/>
    </location>
</feature>
<protein>
    <recommendedName>
        <fullName evidence="6">FMN dependent NADH:quinone oxidoreductase</fullName>
        <ecNumber evidence="6">1.6.5.-</ecNumber>
    </recommendedName>
    <alternativeName>
        <fullName evidence="6">Azo-dye reductase</fullName>
    </alternativeName>
    <alternativeName>
        <fullName evidence="6">FMN-dependent NADH-azo compound oxidoreductase</fullName>
    </alternativeName>
    <alternativeName>
        <fullName evidence="6">FMN-dependent NADH-azoreductase</fullName>
        <ecNumber evidence="6">1.7.1.17</ecNumber>
    </alternativeName>
</protein>
<keyword evidence="9" id="KW-1185">Reference proteome</keyword>
<evidence type="ECO:0000313" key="8">
    <source>
        <dbReference type="EMBL" id="MDC8771815.1"/>
    </source>
</evidence>
<evidence type="ECO:0000313" key="9">
    <source>
        <dbReference type="Proteomes" id="UP001221189"/>
    </source>
</evidence>
<dbReference type="InterPro" id="IPR003680">
    <property type="entry name" value="Flavodoxin_fold"/>
</dbReference>
<evidence type="ECO:0000259" key="7">
    <source>
        <dbReference type="Pfam" id="PF02525"/>
    </source>
</evidence>